<dbReference type="PANTHER" id="PTHR30050:SF8">
    <property type="entry name" value="PRIMOSOMAL PROTEIN DNAI"/>
    <property type="match status" value="1"/>
</dbReference>
<dbReference type="InterPro" id="IPR002611">
    <property type="entry name" value="IstB_ATP-bd"/>
</dbReference>
<dbReference type="EMBL" id="NFCF01000063">
    <property type="protein sequence ID" value="OTW50927.1"/>
    <property type="molecule type" value="Genomic_DNA"/>
</dbReference>
<accession>A0A242WAW3</accession>
<dbReference type="Pfam" id="PF01695">
    <property type="entry name" value="IstB_IS21"/>
    <property type="match status" value="1"/>
</dbReference>
<keyword evidence="2" id="KW-0067">ATP-binding</keyword>
<dbReference type="GO" id="GO:0005524">
    <property type="term" value="F:ATP binding"/>
    <property type="evidence" value="ECO:0007669"/>
    <property type="project" value="UniProtKB-KW"/>
</dbReference>
<name>A0A242WAW3_BACTU</name>
<keyword evidence="2" id="KW-0547">Nucleotide-binding</keyword>
<organism evidence="2 3">
    <name type="scientific">Bacillus thuringiensis serovar mexicanensis</name>
    <dbReference type="NCBI Taxonomy" id="180868"/>
    <lineage>
        <taxon>Bacteria</taxon>
        <taxon>Bacillati</taxon>
        <taxon>Bacillota</taxon>
        <taxon>Bacilli</taxon>
        <taxon>Bacillales</taxon>
        <taxon>Bacillaceae</taxon>
        <taxon>Bacillus</taxon>
        <taxon>Bacillus cereus group</taxon>
    </lineage>
</organism>
<dbReference type="Gene3D" id="3.40.50.300">
    <property type="entry name" value="P-loop containing nucleotide triphosphate hydrolases"/>
    <property type="match status" value="1"/>
</dbReference>
<feature type="domain" description="IstB-like ATP-binding" evidence="1">
    <location>
        <begin position="143"/>
        <end position="280"/>
    </location>
</feature>
<proteinExistence type="predicted"/>
<dbReference type="RefSeq" id="WP_000655521.1">
    <property type="nucleotide sequence ID" value="NZ_NFCF01000063.1"/>
</dbReference>
<evidence type="ECO:0000313" key="2">
    <source>
        <dbReference type="EMBL" id="OTW50927.1"/>
    </source>
</evidence>
<evidence type="ECO:0000313" key="3">
    <source>
        <dbReference type="Proteomes" id="UP000195152"/>
    </source>
</evidence>
<protein>
    <submittedName>
        <fullName evidence="2">ATP-binding protein</fullName>
    </submittedName>
</protein>
<comment type="caution">
    <text evidence="2">The sequence shown here is derived from an EMBL/GenBank/DDBJ whole genome shotgun (WGS) entry which is preliminary data.</text>
</comment>
<dbReference type="Proteomes" id="UP000195152">
    <property type="component" value="Unassembled WGS sequence"/>
</dbReference>
<dbReference type="AlphaFoldDB" id="A0A242WAW3"/>
<evidence type="ECO:0000259" key="1">
    <source>
        <dbReference type="Pfam" id="PF01695"/>
    </source>
</evidence>
<dbReference type="InterPro" id="IPR027417">
    <property type="entry name" value="P-loop_NTPase"/>
</dbReference>
<dbReference type="SUPFAM" id="SSF52540">
    <property type="entry name" value="P-loop containing nucleoside triphosphate hydrolases"/>
    <property type="match status" value="1"/>
</dbReference>
<dbReference type="NCBIfam" id="NF006505">
    <property type="entry name" value="PRK08939.1"/>
    <property type="match status" value="1"/>
</dbReference>
<gene>
    <name evidence="2" type="ORF">BK699_10320</name>
</gene>
<dbReference type="GO" id="GO:0006260">
    <property type="term" value="P:DNA replication"/>
    <property type="evidence" value="ECO:0007669"/>
    <property type="project" value="TreeGrafter"/>
</dbReference>
<sequence length="337" mass="38910">MKDTKEILSSSEMFSFSFDKWKEQIEKTMKHPYVQEFRKVYPGVPEQTLTSTATRFQSAIIEYENCSLCKEMQFDKSLSEYEKLVYRLNNCPNAKKGERFDIRSNESNRIEELTKQCEFDLNLRMLQKENRLIKAVNTPKKMLNINLEDIDPQSSREPALAAVFEFIKDMKTTGKADGLYLHGDFGVGKSYLVAFAAKTLATEGIETTIVYVPEFFREIKASITDGTIEDKIQFAKETPILVLDDICAEQLSAWLRDEVLGPILQHRYTNELPTLFTSNCDKSELEIHLTHVTRKANDSYGITPEMESRKAKRILQRIEFTTKFVEVVGVNLRAKYK</sequence>
<reference evidence="2 3" key="1">
    <citation type="submission" date="2016-10" db="EMBL/GenBank/DDBJ databases">
        <title>Comparative genomics of Bacillus thuringiensis reveals a path to pathogens against multiple invertebrate hosts.</title>
        <authorList>
            <person name="Zheng J."/>
            <person name="Gao Q."/>
            <person name="Liu H."/>
            <person name="Peng D."/>
            <person name="Ruan L."/>
            <person name="Sun M."/>
        </authorList>
    </citation>
    <scope>NUCLEOTIDE SEQUENCE [LARGE SCALE GENOMIC DNA]</scope>
    <source>
        <strain evidence="2">BGSC 4AC1</strain>
    </source>
</reference>
<dbReference type="PANTHER" id="PTHR30050">
    <property type="entry name" value="CHROMOSOMAL REPLICATION INITIATOR PROTEIN DNAA"/>
    <property type="match status" value="1"/>
</dbReference>